<reference evidence="6 7" key="1">
    <citation type="submission" date="2017-04" db="EMBL/GenBank/DDBJ databases">
        <authorList>
            <person name="Afonso C.L."/>
            <person name="Miller P.J."/>
            <person name="Scott M.A."/>
            <person name="Spackman E."/>
            <person name="Goraichik I."/>
            <person name="Dimitrov K.M."/>
            <person name="Suarez D.L."/>
            <person name="Swayne D.E."/>
        </authorList>
    </citation>
    <scope>NUCLEOTIDE SEQUENCE [LARGE SCALE GENOMIC DNA]</scope>
    <source>
        <strain evidence="6 7">USBA 355</strain>
    </source>
</reference>
<gene>
    <name evidence="6" type="ORF">SAMN05428998_106127</name>
</gene>
<dbReference type="PANTHER" id="PTHR44307:SF2">
    <property type="entry name" value="PHOSPHOETHANOLAMINE METHYLTRANSFERASE ISOFORM X1"/>
    <property type="match status" value="1"/>
</dbReference>
<accession>A0A1Y6BMX2</accession>
<dbReference type="PANTHER" id="PTHR44307">
    <property type="entry name" value="PHOSPHOETHANOLAMINE METHYLTRANSFERASE"/>
    <property type="match status" value="1"/>
</dbReference>
<dbReference type="SMART" id="SM00828">
    <property type="entry name" value="PKS_MT"/>
    <property type="match status" value="1"/>
</dbReference>
<dbReference type="GO" id="GO:0032259">
    <property type="term" value="P:methylation"/>
    <property type="evidence" value="ECO:0007669"/>
    <property type="project" value="UniProtKB-KW"/>
</dbReference>
<evidence type="ECO:0000313" key="7">
    <source>
        <dbReference type="Proteomes" id="UP000192917"/>
    </source>
</evidence>
<keyword evidence="7" id="KW-1185">Reference proteome</keyword>
<evidence type="ECO:0000256" key="1">
    <source>
        <dbReference type="ARBA" id="ARBA00005189"/>
    </source>
</evidence>
<evidence type="ECO:0000259" key="5">
    <source>
        <dbReference type="SMART" id="SM00828"/>
    </source>
</evidence>
<evidence type="ECO:0000256" key="2">
    <source>
        <dbReference type="ARBA" id="ARBA00022603"/>
    </source>
</evidence>
<dbReference type="RefSeq" id="WP_085122610.1">
    <property type="nucleotide sequence ID" value="NZ_FWZX01000006.1"/>
</dbReference>
<dbReference type="AlphaFoldDB" id="A0A1Y6BMX2"/>
<dbReference type="InterPro" id="IPR025714">
    <property type="entry name" value="Methyltranfer_dom"/>
</dbReference>
<dbReference type="InterPro" id="IPR029063">
    <property type="entry name" value="SAM-dependent_MTases_sf"/>
</dbReference>
<dbReference type="InterPro" id="IPR020803">
    <property type="entry name" value="MeTfrase_dom"/>
</dbReference>
<evidence type="ECO:0000313" key="6">
    <source>
        <dbReference type="EMBL" id="SMF17850.1"/>
    </source>
</evidence>
<dbReference type="Proteomes" id="UP000192917">
    <property type="component" value="Unassembled WGS sequence"/>
</dbReference>
<feature type="domain" description="Polyketide synthase-like methyltransferase" evidence="5">
    <location>
        <begin position="29"/>
        <end position="228"/>
    </location>
</feature>
<keyword evidence="2 6" id="KW-0489">Methyltransferase</keyword>
<dbReference type="Pfam" id="PF13847">
    <property type="entry name" value="Methyltransf_31"/>
    <property type="match status" value="1"/>
</dbReference>
<organism evidence="6 7">
    <name type="scientific">Tistlia consotensis USBA 355</name>
    <dbReference type="NCBI Taxonomy" id="560819"/>
    <lineage>
        <taxon>Bacteria</taxon>
        <taxon>Pseudomonadati</taxon>
        <taxon>Pseudomonadota</taxon>
        <taxon>Alphaproteobacteria</taxon>
        <taxon>Rhodospirillales</taxon>
        <taxon>Rhodovibrionaceae</taxon>
        <taxon>Tistlia</taxon>
    </lineage>
</organism>
<sequence length="261" mass="28509">MTGGEPEYEYGDDLVGSLAIIWGEGFLSPGGPEEVARLLEGTDLTGATVLDIGCGVGGVDLVLARDYHAGKVVGIDIEPPLVEKARALAEKYGLSDRIELRAVEPGPLPFADASFDAVFSKDSLIHIADKDALFAEVFRVCRAGGLFVASDWLRNSDDPPSPEMARYIESEGLSFGMASPERYRRALERAGFVGIELVNRNPWYREVARRELAALEGELGDRLARAVSPEMRDKNVAIWRNMQVVLDSGEHCPTHIKAKRP</sequence>
<keyword evidence="3 6" id="KW-0808">Transferase</keyword>
<dbReference type="EMBL" id="FWZX01000006">
    <property type="protein sequence ID" value="SMF17850.1"/>
    <property type="molecule type" value="Genomic_DNA"/>
</dbReference>
<comment type="pathway">
    <text evidence="4">Phospholipid metabolism.</text>
</comment>
<evidence type="ECO:0000256" key="4">
    <source>
        <dbReference type="ARBA" id="ARBA00025707"/>
    </source>
</evidence>
<dbReference type="CDD" id="cd02440">
    <property type="entry name" value="AdoMet_MTases"/>
    <property type="match status" value="1"/>
</dbReference>
<dbReference type="Gene3D" id="3.40.50.150">
    <property type="entry name" value="Vaccinia Virus protein VP39"/>
    <property type="match status" value="1"/>
</dbReference>
<evidence type="ECO:0000256" key="3">
    <source>
        <dbReference type="ARBA" id="ARBA00022679"/>
    </source>
</evidence>
<proteinExistence type="predicted"/>
<name>A0A1Y6BMX2_9PROT</name>
<dbReference type="GO" id="GO:0008168">
    <property type="term" value="F:methyltransferase activity"/>
    <property type="evidence" value="ECO:0007669"/>
    <property type="project" value="UniProtKB-KW"/>
</dbReference>
<protein>
    <submittedName>
        <fullName evidence="6">Phosphoethanolamine N-methyltransferase</fullName>
    </submittedName>
</protein>
<dbReference type="STRING" id="560819.SAMN05428998_106127"/>
<dbReference type="SUPFAM" id="SSF53335">
    <property type="entry name" value="S-adenosyl-L-methionine-dependent methyltransferases"/>
    <property type="match status" value="1"/>
</dbReference>
<comment type="pathway">
    <text evidence="1">Lipid metabolism.</text>
</comment>